<protein>
    <submittedName>
        <fullName evidence="2">Uncharacterized protein</fullName>
    </submittedName>
</protein>
<evidence type="ECO:0000256" key="1">
    <source>
        <dbReference type="SAM" id="Phobius"/>
    </source>
</evidence>
<dbReference type="Proteomes" id="UP001462640">
    <property type="component" value="Unassembled WGS sequence"/>
</dbReference>
<gene>
    <name evidence="2" type="ORF">ABDJ40_22275</name>
</gene>
<reference evidence="2 3" key="1">
    <citation type="submission" date="2024-05" db="EMBL/GenBank/DDBJ databases">
        <title>Roseateles sp. 2.12 16S ribosomal RNA gene Genome sequencing and assembly.</title>
        <authorList>
            <person name="Woo H."/>
        </authorList>
    </citation>
    <scope>NUCLEOTIDE SEQUENCE [LARGE SCALE GENOMIC DNA]</scope>
    <source>
        <strain evidence="2 3">2.12</strain>
    </source>
</reference>
<keyword evidence="3" id="KW-1185">Reference proteome</keyword>
<proteinExistence type="predicted"/>
<evidence type="ECO:0000313" key="3">
    <source>
        <dbReference type="Proteomes" id="UP001462640"/>
    </source>
</evidence>
<comment type="caution">
    <text evidence="2">The sequence shown here is derived from an EMBL/GenBank/DDBJ whole genome shotgun (WGS) entry which is preliminary data.</text>
</comment>
<organism evidence="2 3">
    <name type="scientific">Roseateles flavus</name>
    <dbReference type="NCBI Taxonomy" id="3149041"/>
    <lineage>
        <taxon>Bacteria</taxon>
        <taxon>Pseudomonadati</taxon>
        <taxon>Pseudomonadota</taxon>
        <taxon>Betaproteobacteria</taxon>
        <taxon>Burkholderiales</taxon>
        <taxon>Sphaerotilaceae</taxon>
        <taxon>Roseateles</taxon>
    </lineage>
</organism>
<keyword evidence="1" id="KW-0812">Transmembrane</keyword>
<keyword evidence="1" id="KW-1133">Transmembrane helix</keyword>
<evidence type="ECO:0000313" key="2">
    <source>
        <dbReference type="EMBL" id="MEO3715509.1"/>
    </source>
</evidence>
<name>A0ABV0GKF1_9BURK</name>
<dbReference type="EMBL" id="JBDPZC010000015">
    <property type="protein sequence ID" value="MEO3715509.1"/>
    <property type="molecule type" value="Genomic_DNA"/>
</dbReference>
<dbReference type="RefSeq" id="WP_347613011.1">
    <property type="nucleotide sequence ID" value="NZ_JBDPZC010000015.1"/>
</dbReference>
<accession>A0ABV0GKF1</accession>
<sequence length="60" mass="6381">MTRREVELMAMQTSAVGSSLLLLSMYSHDEQATGLLLASLVTCSVALGLMFACFPGIGRT</sequence>
<keyword evidence="1" id="KW-0472">Membrane</keyword>
<feature type="transmembrane region" description="Helical" evidence="1">
    <location>
        <begin position="37"/>
        <end position="57"/>
    </location>
</feature>